<dbReference type="Gene3D" id="3.40.50.2020">
    <property type="match status" value="1"/>
</dbReference>
<dbReference type="Pfam" id="PF18912">
    <property type="entry name" value="DZR_2"/>
    <property type="match status" value="1"/>
</dbReference>
<dbReference type="InterPro" id="IPR044005">
    <property type="entry name" value="DZR_2"/>
</dbReference>
<dbReference type="AlphaFoldDB" id="A0AA96GP89"/>
<evidence type="ECO:0000259" key="3">
    <source>
        <dbReference type="Pfam" id="PF18912"/>
    </source>
</evidence>
<dbReference type="EMBL" id="CP116968">
    <property type="protein sequence ID" value="WNM61774.1"/>
    <property type="molecule type" value="Genomic_DNA"/>
</dbReference>
<evidence type="ECO:0000259" key="2">
    <source>
        <dbReference type="Pfam" id="PF00156"/>
    </source>
</evidence>
<dbReference type="RefSeq" id="WP_312744326.1">
    <property type="nucleotide sequence ID" value="NZ_CP116968.1"/>
</dbReference>
<feature type="domain" description="Double zinc ribbon" evidence="3">
    <location>
        <begin position="37"/>
        <end position="102"/>
    </location>
</feature>
<proteinExistence type="inferred from homology"/>
<keyword evidence="5" id="KW-1185">Reference proteome</keyword>
<dbReference type="CDD" id="cd06223">
    <property type="entry name" value="PRTases_typeI"/>
    <property type="match status" value="1"/>
</dbReference>
<reference evidence="4 5" key="1">
    <citation type="submission" date="2023-01" db="EMBL/GenBank/DDBJ databases">
        <title>Cultivation and genomic characterization of new, ubiquitous marine nitrite-oxidizing bacteria from the Nitrospirales.</title>
        <authorList>
            <person name="Mueller A.J."/>
            <person name="Daebeler A."/>
            <person name="Herbold C.W."/>
            <person name="Kirkegaard R.H."/>
            <person name="Daims H."/>
        </authorList>
    </citation>
    <scope>NUCLEOTIDE SEQUENCE [LARGE SCALE GENOMIC DNA]</scope>
    <source>
        <strain evidence="4 5">DK</strain>
    </source>
</reference>
<dbReference type="SUPFAM" id="SSF53271">
    <property type="entry name" value="PRTase-like"/>
    <property type="match status" value="1"/>
</dbReference>
<organism evidence="4 5">
    <name type="scientific">Candidatus Nitrospira neomarina</name>
    <dbReference type="NCBI Taxonomy" id="3020899"/>
    <lineage>
        <taxon>Bacteria</taxon>
        <taxon>Pseudomonadati</taxon>
        <taxon>Nitrospirota</taxon>
        <taxon>Nitrospiria</taxon>
        <taxon>Nitrospirales</taxon>
        <taxon>Nitrospiraceae</taxon>
        <taxon>Nitrospira</taxon>
    </lineage>
</organism>
<evidence type="ECO:0000256" key="1">
    <source>
        <dbReference type="ARBA" id="ARBA00008007"/>
    </source>
</evidence>
<accession>A0AA96GP89</accession>
<name>A0AA96GP89_9BACT</name>
<feature type="domain" description="Phosphoribosyltransferase" evidence="2">
    <location>
        <begin position="174"/>
        <end position="257"/>
    </location>
</feature>
<sequence>MDQDAPRILGFFPGCHQHGKFASVAPPFTMTRLLRRLLHVIFPTACAGCQNPLEDDPVPFFCRRCWDRLKPIPGPFCPRCGRPFASPIALLHSPTHQCGACRARPMALTQVWSLFPYQSPLKEAIALFKYRGKLSLTQPLAQAIVEALPALPSLDVIIPVPLHPQRLREREYNQSLMLANRLSHHLGIPLFLACLLRIRPTVPQTSLSRKERLTNLRRAFSVPKPARIKGKRILLVDDVLTTGTTLHECAKTLRRAGSGPVYGLTLARMV</sequence>
<dbReference type="Proteomes" id="UP001302494">
    <property type="component" value="Chromosome"/>
</dbReference>
<dbReference type="PANTHER" id="PTHR47505">
    <property type="entry name" value="DNA UTILIZATION PROTEIN YHGH"/>
    <property type="match status" value="1"/>
</dbReference>
<dbReference type="PANTHER" id="PTHR47505:SF1">
    <property type="entry name" value="DNA UTILIZATION PROTEIN YHGH"/>
    <property type="match status" value="1"/>
</dbReference>
<dbReference type="Pfam" id="PF00156">
    <property type="entry name" value="Pribosyltran"/>
    <property type="match status" value="1"/>
</dbReference>
<dbReference type="InterPro" id="IPR051910">
    <property type="entry name" value="ComF/GntX_DNA_util-trans"/>
</dbReference>
<comment type="similarity">
    <text evidence="1">Belongs to the ComF/GntX family.</text>
</comment>
<dbReference type="KEGG" id="nneo:PQG83_18830"/>
<dbReference type="InterPro" id="IPR029057">
    <property type="entry name" value="PRTase-like"/>
</dbReference>
<protein>
    <submittedName>
        <fullName evidence="4">ComF family protein</fullName>
    </submittedName>
</protein>
<evidence type="ECO:0000313" key="4">
    <source>
        <dbReference type="EMBL" id="WNM61774.1"/>
    </source>
</evidence>
<evidence type="ECO:0000313" key="5">
    <source>
        <dbReference type="Proteomes" id="UP001302494"/>
    </source>
</evidence>
<gene>
    <name evidence="4" type="ORF">PQG83_18830</name>
</gene>
<dbReference type="InterPro" id="IPR000836">
    <property type="entry name" value="PRTase_dom"/>
</dbReference>